<feature type="domain" description="AAA+ ATPase" evidence="5">
    <location>
        <begin position="36"/>
        <end position="341"/>
    </location>
</feature>
<keyword evidence="7" id="KW-1185">Reference proteome</keyword>
<name>A0ABR8MRC6_9BACL</name>
<comment type="caution">
    <text evidence="6">The sequence shown here is derived from an EMBL/GenBank/DDBJ whole genome shotgun (WGS) entry which is preliminary data.</text>
</comment>
<keyword evidence="4" id="KW-0175">Coiled coil</keyword>
<dbReference type="InterPro" id="IPR003593">
    <property type="entry name" value="AAA+_ATPase"/>
</dbReference>
<feature type="coiled-coil region" evidence="4">
    <location>
        <begin position="230"/>
        <end position="267"/>
    </location>
</feature>
<evidence type="ECO:0000256" key="2">
    <source>
        <dbReference type="ARBA" id="ARBA00011322"/>
    </source>
</evidence>
<dbReference type="InterPro" id="IPR038729">
    <property type="entry name" value="Rad50/SbcC_AAA"/>
</dbReference>
<dbReference type="PANTHER" id="PTHR32114">
    <property type="entry name" value="ABC TRANSPORTER ABCH.3"/>
    <property type="match status" value="1"/>
</dbReference>
<reference evidence="6 7" key="1">
    <citation type="submission" date="2020-09" db="EMBL/GenBank/DDBJ databases">
        <title>Paenibacillus sp. strain PR3 16S rRNA gene Genome sequencing and assembly.</title>
        <authorList>
            <person name="Kim J."/>
        </authorList>
    </citation>
    <scope>NUCLEOTIDE SEQUENCE [LARGE SCALE GENOMIC DNA]</scope>
    <source>
        <strain evidence="6 7">PR3</strain>
    </source>
</reference>
<comment type="subunit">
    <text evidence="2">Heterodimer of SbcC and SbcD.</text>
</comment>
<evidence type="ECO:0000256" key="3">
    <source>
        <dbReference type="ARBA" id="ARBA00013368"/>
    </source>
</evidence>
<dbReference type="RefSeq" id="WP_191201871.1">
    <property type="nucleotide sequence ID" value="NZ_JACXZA010000001.1"/>
</dbReference>
<evidence type="ECO:0000256" key="4">
    <source>
        <dbReference type="SAM" id="Coils"/>
    </source>
</evidence>
<gene>
    <name evidence="6" type="ORF">H8B09_02380</name>
</gene>
<dbReference type="PANTHER" id="PTHR32114:SF2">
    <property type="entry name" value="ABC TRANSPORTER ABCH.3"/>
    <property type="match status" value="1"/>
</dbReference>
<comment type="similarity">
    <text evidence="1">Belongs to the SMC family. SbcC subfamily.</text>
</comment>
<dbReference type="InterPro" id="IPR027417">
    <property type="entry name" value="P-loop_NTPase"/>
</dbReference>
<accession>A0ABR8MRC6</accession>
<organism evidence="6 7">
    <name type="scientific">Paenibacillus terricola</name>
    <dbReference type="NCBI Taxonomy" id="2763503"/>
    <lineage>
        <taxon>Bacteria</taxon>
        <taxon>Bacillati</taxon>
        <taxon>Bacillota</taxon>
        <taxon>Bacilli</taxon>
        <taxon>Bacillales</taxon>
        <taxon>Paenibacillaceae</taxon>
        <taxon>Paenibacillus</taxon>
    </lineage>
</organism>
<dbReference type="Pfam" id="PF13476">
    <property type="entry name" value="AAA_23"/>
    <property type="match status" value="1"/>
</dbReference>
<proteinExistence type="inferred from homology"/>
<evidence type="ECO:0000259" key="5">
    <source>
        <dbReference type="SMART" id="SM00382"/>
    </source>
</evidence>
<evidence type="ECO:0000256" key="1">
    <source>
        <dbReference type="ARBA" id="ARBA00006930"/>
    </source>
</evidence>
<protein>
    <recommendedName>
        <fullName evidence="3">Nuclease SbcCD subunit C</fullName>
    </recommendedName>
</protein>
<feature type="coiled-coil region" evidence="4">
    <location>
        <begin position="648"/>
        <end position="722"/>
    </location>
</feature>
<dbReference type="Proteomes" id="UP000609346">
    <property type="component" value="Unassembled WGS sequence"/>
</dbReference>
<dbReference type="SMART" id="SM00382">
    <property type="entry name" value="AAA"/>
    <property type="match status" value="1"/>
</dbReference>
<dbReference type="SUPFAM" id="SSF52540">
    <property type="entry name" value="P-loop containing nucleoside triphosphate hydrolases"/>
    <property type="match status" value="1"/>
</dbReference>
<dbReference type="EMBL" id="JACXZA010000001">
    <property type="protein sequence ID" value="MBD3917586.1"/>
    <property type="molecule type" value="Genomic_DNA"/>
</dbReference>
<evidence type="ECO:0000313" key="7">
    <source>
        <dbReference type="Proteomes" id="UP000609346"/>
    </source>
</evidence>
<dbReference type="Gene3D" id="3.40.50.300">
    <property type="entry name" value="P-loop containing nucleotide triphosphate hydrolases"/>
    <property type="match status" value="2"/>
</dbReference>
<sequence>MTNNKFIICKVHIMNFRGYKEKSFDLFSNKETQNMKNGIILISGSNGFGKTTLLDAIEWCLTGTVRRLESEFLRRKENSKSLQLGLIKNNSSRKGDSVSVEIEAYFNGKNVSLIRTFNATTEKNGFNLDETNFSFKIEGNEYAGKTVDDLFFTELDEEVKVSKYFYDRHICTFDKNLKIYNNSREDFYQSFSLFFGGTEEIEIILNNLNGFEEKQGKTKNIKIGLIDELNNKINTDRESLETVLQTLNQEKNNFTELKQEIALVSNLEAEIKKSPREIYFNGEQDAEYYYYHEDELEKRYALCKDQRMNYEYLEKVLLATNVETFIRPELESCIANNELINFRKKVREPFERNANLISLIQSNDLQENKERKYSLESEISKIQDYTRYNNESHVFIDQIQKKYGLDERIINITSQLQERAALKEKYANQIKGFETNERSTKALRALVDHIKGFEQIRHNGHEKCPLCGSTELFIDQHIELAEEAKTLLGAVDEARASLANELASVEDEMSNHFSELKGLVLNVLNDMLRKVTLIVNAFSQMDTFIMEINKHSLNLRELTAKKIFELEREIVIRAELKTPLTQDQLNKIQSVYKSFENTKNEEYWELYNQLTAIQKIEIFKEFIELSTRYTENFLELHQPLLPLKDINLDNVKLKINILKKIENELKNDELIKKADKIIIELEGKRTAINNEINIKEKKLTKLKEIQRELREIRNKWDKLIGDQINEPMQRIFKRLSRHTNIESINLMPEGRTTQKTNVTVTVDGGKEMYVPNVLSAGQLSMVSLSMFLTVAMGQKQNPFRCYFLDDPIQSMDDLNVLSFVDLLRVEQNDKERFFDQLFITTCNEDLEKLIAHKMKTFGVNLCHLKFDGYGEYRNLEY</sequence>
<evidence type="ECO:0000313" key="6">
    <source>
        <dbReference type="EMBL" id="MBD3917586.1"/>
    </source>
</evidence>